<evidence type="ECO:0008006" key="6">
    <source>
        <dbReference type="Google" id="ProtNLM"/>
    </source>
</evidence>
<dbReference type="GO" id="GO:0005524">
    <property type="term" value="F:ATP binding"/>
    <property type="evidence" value="ECO:0007669"/>
    <property type="project" value="InterPro"/>
</dbReference>
<dbReference type="AlphaFoldDB" id="A0AAD5RRW4"/>
<evidence type="ECO:0000256" key="1">
    <source>
        <dbReference type="SAM" id="MobiDB-lite"/>
    </source>
</evidence>
<evidence type="ECO:0000313" key="4">
    <source>
        <dbReference type="EMBL" id="KAJ2902746.1"/>
    </source>
</evidence>
<evidence type="ECO:0000259" key="3">
    <source>
        <dbReference type="Pfam" id="PF22942"/>
    </source>
</evidence>
<evidence type="ECO:0000313" key="5">
    <source>
        <dbReference type="Proteomes" id="UP001201980"/>
    </source>
</evidence>
<feature type="compositionally biased region" description="Polar residues" evidence="1">
    <location>
        <begin position="1"/>
        <end position="15"/>
    </location>
</feature>
<dbReference type="Proteomes" id="UP001201980">
    <property type="component" value="Unassembled WGS sequence"/>
</dbReference>
<name>A0AAD5RRW4_9PEZI</name>
<protein>
    <recommendedName>
        <fullName evidence="6">AAA+ ATPase domain-containing protein</fullName>
    </recommendedName>
</protein>
<dbReference type="Pfam" id="PF22942">
    <property type="entry name" value="DUF7025"/>
    <property type="match status" value="1"/>
</dbReference>
<dbReference type="PANTHER" id="PTHR46411:SF3">
    <property type="entry name" value="AAA+ ATPASE DOMAIN-CONTAINING PROTEIN"/>
    <property type="match status" value="1"/>
</dbReference>
<dbReference type="GO" id="GO:0016887">
    <property type="term" value="F:ATP hydrolysis activity"/>
    <property type="evidence" value="ECO:0007669"/>
    <property type="project" value="InterPro"/>
</dbReference>
<feature type="region of interest" description="Disordered" evidence="1">
    <location>
        <begin position="1"/>
        <end position="36"/>
    </location>
</feature>
<sequence>MGATESGNGDNNGISAQKERSSPGPIAKSAKRPISGGKCAGPLERWLAAPPKTEPFRLLAERVPLGQGNHFVGTGPLVEVKFWSQAGNEVDYTELEIRSPYMKAALKATVPEYKHFNIDTNMDSIYPWAQKNRNTWPGGASPEMDFENLWTVYKPGDLIYVSPLAVHTHMKAFRVLRFKSISKPKAKNSLLPSQDWEFEGECIDYDTDGFGFRTVAASVPPYEGYRSYKGVAATLGPSRHPTAQGEDDKFPIRSTWVSSRIMIDPLTMYESRPSNVPFVVQDPARLSADGTNMESDDLVAGFSFGSKEWGVFNIEHVEEVEFAADAFQSSLVLNSQYENMLLSLAQVHENSTLGFDDVIRGKGRGVVCLLHGEPGVGKALAAGSRSPSPTSLLGGLSMEKRLTHALRGKLPERVADHCRKPLMRIEASNLGPTAESIEAGLPESFRLATKWKAVALLDEADVYLEQRTAHDLQRNGLVAEFLRVLEYYEGVLFLTANRVESFDRAFKSRVHLALHFPRLGQASRIIIWSTFLSRVSPSFEAKAAMDGTLDLFAREELNVGQIKNFVRIAQALSLKDGKDFSRGHVQLAVDAMKAFDLDFSSHRRDSQGSSHCLDSGRSEGTTKRRMIE</sequence>
<organism evidence="4 5">
    <name type="scientific">Zalerion maritima</name>
    <dbReference type="NCBI Taxonomy" id="339359"/>
    <lineage>
        <taxon>Eukaryota</taxon>
        <taxon>Fungi</taxon>
        <taxon>Dikarya</taxon>
        <taxon>Ascomycota</taxon>
        <taxon>Pezizomycotina</taxon>
        <taxon>Sordariomycetes</taxon>
        <taxon>Lulworthiomycetidae</taxon>
        <taxon>Lulworthiales</taxon>
        <taxon>Lulworthiaceae</taxon>
        <taxon>Zalerion</taxon>
    </lineage>
</organism>
<accession>A0AAD5RRW4</accession>
<dbReference type="EMBL" id="JAKWBI020000103">
    <property type="protein sequence ID" value="KAJ2902746.1"/>
    <property type="molecule type" value="Genomic_DNA"/>
</dbReference>
<dbReference type="InterPro" id="IPR054289">
    <property type="entry name" value="DUF7025"/>
</dbReference>
<comment type="caution">
    <text evidence="4">The sequence shown here is derived from an EMBL/GenBank/DDBJ whole genome shotgun (WGS) entry which is preliminary data.</text>
</comment>
<feature type="region of interest" description="Disordered" evidence="1">
    <location>
        <begin position="601"/>
        <end position="628"/>
    </location>
</feature>
<gene>
    <name evidence="4" type="ORF">MKZ38_000172</name>
</gene>
<dbReference type="Gene3D" id="3.40.50.300">
    <property type="entry name" value="P-loop containing nucleotide triphosphate hydrolases"/>
    <property type="match status" value="1"/>
</dbReference>
<dbReference type="InterPro" id="IPR027417">
    <property type="entry name" value="P-loop_NTPase"/>
</dbReference>
<feature type="domain" description="DUF7025" evidence="3">
    <location>
        <begin position="140"/>
        <end position="227"/>
    </location>
</feature>
<dbReference type="InterPro" id="IPR003959">
    <property type="entry name" value="ATPase_AAA_core"/>
</dbReference>
<dbReference type="Pfam" id="PF00004">
    <property type="entry name" value="AAA"/>
    <property type="match status" value="1"/>
</dbReference>
<keyword evidence="5" id="KW-1185">Reference proteome</keyword>
<dbReference type="PANTHER" id="PTHR46411">
    <property type="entry name" value="FAMILY ATPASE, PUTATIVE-RELATED"/>
    <property type="match status" value="1"/>
</dbReference>
<dbReference type="SUPFAM" id="SSF52540">
    <property type="entry name" value="P-loop containing nucleoside triphosphate hydrolases"/>
    <property type="match status" value="1"/>
</dbReference>
<evidence type="ECO:0000259" key="2">
    <source>
        <dbReference type="Pfam" id="PF00004"/>
    </source>
</evidence>
<feature type="compositionally biased region" description="Basic and acidic residues" evidence="1">
    <location>
        <begin position="614"/>
        <end position="628"/>
    </location>
</feature>
<proteinExistence type="predicted"/>
<reference evidence="4" key="1">
    <citation type="submission" date="2022-07" db="EMBL/GenBank/DDBJ databases">
        <title>Draft genome sequence of Zalerion maritima ATCC 34329, a (micro)plastics degrading marine fungus.</title>
        <authorList>
            <person name="Paco A."/>
            <person name="Goncalves M.F.M."/>
            <person name="Rocha-Santos T.A.P."/>
            <person name="Alves A."/>
        </authorList>
    </citation>
    <scope>NUCLEOTIDE SEQUENCE</scope>
    <source>
        <strain evidence="4">ATCC 34329</strain>
    </source>
</reference>
<feature type="domain" description="ATPase AAA-type core" evidence="2">
    <location>
        <begin position="413"/>
        <end position="517"/>
    </location>
</feature>